<dbReference type="Pfam" id="PF21716">
    <property type="entry name" value="dnstrm_HI1420"/>
    <property type="match status" value="1"/>
</dbReference>
<gene>
    <name evidence="1" type="ORF">B0487_1191</name>
</gene>
<evidence type="ECO:0000313" key="1">
    <source>
        <dbReference type="EMBL" id="OSG88271.1"/>
    </source>
</evidence>
<comment type="caution">
    <text evidence="1">The sequence shown here is derived from an EMBL/GenBank/DDBJ whole genome shotgun (WGS) entry which is preliminary data.</text>
</comment>
<organism evidence="1 2">
    <name type="scientific">Bifidobacterium adolescentis</name>
    <dbReference type="NCBI Taxonomy" id="1680"/>
    <lineage>
        <taxon>Bacteria</taxon>
        <taxon>Bacillati</taxon>
        <taxon>Actinomycetota</taxon>
        <taxon>Actinomycetes</taxon>
        <taxon>Bifidobacteriales</taxon>
        <taxon>Bifidobacteriaceae</taxon>
        <taxon>Bifidobacterium</taxon>
    </lineage>
</organism>
<dbReference type="AlphaFoldDB" id="A0A1X2Z279"/>
<sequence>MLVTNISEFDAGEYIESDEDAIAYFNAMAETGDSTLLQASLDDISKARGVIQIAAGEAGVGRETE</sequence>
<dbReference type="Proteomes" id="UP000193377">
    <property type="component" value="Unassembled WGS sequence"/>
</dbReference>
<accession>A0A1X2Z279</accession>
<reference evidence="1 2" key="1">
    <citation type="journal article" date="2016" name="Sci. Rep.">
        <title>Evaluation of genetic diversity among strains of the human gut commensal Bifidobacterium adolescentis.</title>
        <authorList>
            <person name="Duranti S."/>
            <person name="Milani C."/>
            <person name="Lugli G.A."/>
            <person name="Mancabelli L."/>
            <person name="Turroni F."/>
            <person name="Ferrario C."/>
            <person name="Mangifesta M."/>
            <person name="Viappiani A."/>
            <person name="Sanchez B."/>
            <person name="Margolles A."/>
            <person name="van Sinderen D."/>
            <person name="Ventura M."/>
        </authorList>
    </citation>
    <scope>NUCLEOTIDE SEQUENCE [LARGE SCALE GENOMIC DNA]</scope>
    <source>
        <strain evidence="1 2">487B</strain>
    </source>
</reference>
<evidence type="ECO:0000313" key="2">
    <source>
        <dbReference type="Proteomes" id="UP000193377"/>
    </source>
</evidence>
<protein>
    <submittedName>
        <fullName evidence="1">Addiction module antitoxin</fullName>
    </submittedName>
</protein>
<dbReference type="InterPro" id="IPR014057">
    <property type="entry name" value="HI1420"/>
</dbReference>
<proteinExistence type="predicted"/>
<dbReference type="EMBL" id="LNKD01000001">
    <property type="protein sequence ID" value="OSG88271.1"/>
    <property type="molecule type" value="Genomic_DNA"/>
</dbReference>
<name>A0A1X2Z279_BIFAD</name>